<dbReference type="AlphaFoldDB" id="A0AA97BAL2"/>
<evidence type="ECO:0008006" key="2">
    <source>
        <dbReference type="Google" id="ProtNLM"/>
    </source>
</evidence>
<name>A0AA97BAL2_9CYAN</name>
<gene>
    <name evidence="1" type="ORF">HNI00_17300</name>
</gene>
<dbReference type="KEGG" id="tog:HNI00_17300"/>
<accession>A0AA97BAL2</accession>
<reference evidence="1" key="1">
    <citation type="submission" date="2020-05" db="EMBL/GenBank/DDBJ databases">
        <authorList>
            <person name="Zhu T."/>
            <person name="Keshari N."/>
            <person name="Lu X."/>
        </authorList>
    </citation>
    <scope>NUCLEOTIDE SEQUENCE</scope>
    <source>
        <strain evidence="1">NK1-22</strain>
    </source>
</reference>
<proteinExistence type="predicted"/>
<sequence length="54" mass="6329">MAKVIAVTDAVKSLSEVEARFRLRRVEDEQFFTEWQQNLPELNDAERAKLPPQQ</sequence>
<protein>
    <recommendedName>
        <fullName evidence="2">Type I restriction endonuclease subunit R</fullName>
    </recommendedName>
</protein>
<dbReference type="RefSeq" id="WP_316787892.1">
    <property type="nucleotide sequence ID" value="NZ_CP053540.1"/>
</dbReference>
<evidence type="ECO:0000313" key="1">
    <source>
        <dbReference type="EMBL" id="WOB44710.1"/>
    </source>
</evidence>
<organism evidence="1">
    <name type="scientific">Thermoleptolyngbya oregonensis NK1-22</name>
    <dbReference type="NCBI Taxonomy" id="2547457"/>
    <lineage>
        <taxon>Bacteria</taxon>
        <taxon>Bacillati</taxon>
        <taxon>Cyanobacteriota</taxon>
        <taxon>Cyanophyceae</taxon>
        <taxon>Oculatellales</taxon>
        <taxon>Oculatellaceae</taxon>
        <taxon>Thermoleptolyngbya</taxon>
    </lineage>
</organism>
<dbReference type="EMBL" id="CP053540">
    <property type="protein sequence ID" value="WOB44710.1"/>
    <property type="molecule type" value="Genomic_DNA"/>
</dbReference>